<feature type="domain" description="SH3b" evidence="2">
    <location>
        <begin position="441"/>
        <end position="490"/>
    </location>
</feature>
<dbReference type="Proteomes" id="UP001144805">
    <property type="component" value="Unassembled WGS sequence"/>
</dbReference>
<sequence length="495" mass="50580">MSTMTHSGKSSAALRVRSLAELTDPGLSNPASERDSSHENIRSNVVRGFPKLVQQQPEPPAETALPQLEDLAAELEAALMGDLQKVASLWDEPEAAAASESSAPPTRQLALPELALPELALPALMSPEQVAANEAARDPMALDQVELDPTLASELPPAELTKDDLPQQDRLAVELLLARGRQPSAAPKPAERAPAAVELEDRLAGELAQRLSIAVDELRIADGEQPTLDADRSLNAGGSRGLTTLNKQLLAVVALLAIVGGGALLTIRSVTASGDATVVGELDSAATAGIVKADPPAPLPAPAAKQSYDRAAEDRSLPESPQLRGADMINQATPLNQAPTAQASVDPVPGSAPTLGAAMLPGSAVSTQPVTPNVRAAYAAPAEVTKPTAVETASVTEPAPSADDAGVAAEPEAAAPKPAAVAPSKAVSAGSPAPGLARVTSAVKLRGNPDNGAPTVGLLKAGEQVQVVQCKGWCEVVVDGKRGFVFKKFLASVNG</sequence>
<protein>
    <submittedName>
        <fullName evidence="3">SH3 domain-containing protein</fullName>
    </submittedName>
</protein>
<dbReference type="AlphaFoldDB" id="A0A9X3IJL8"/>
<keyword evidence="4" id="KW-1185">Reference proteome</keyword>
<feature type="compositionally biased region" description="Basic and acidic residues" evidence="1">
    <location>
        <begin position="32"/>
        <end position="41"/>
    </location>
</feature>
<feature type="compositionally biased region" description="Basic and acidic residues" evidence="1">
    <location>
        <begin position="307"/>
        <end position="317"/>
    </location>
</feature>
<proteinExistence type="predicted"/>
<dbReference type="InterPro" id="IPR003646">
    <property type="entry name" value="SH3-like_bac-type"/>
</dbReference>
<evidence type="ECO:0000259" key="2">
    <source>
        <dbReference type="Pfam" id="PF08239"/>
    </source>
</evidence>
<name>A0A9X3IJL8_9HYPH</name>
<gene>
    <name evidence="3" type="ORF">OSH07_01555</name>
</gene>
<dbReference type="Gene3D" id="2.30.30.40">
    <property type="entry name" value="SH3 Domains"/>
    <property type="match status" value="1"/>
</dbReference>
<accession>A0A9X3IJL8</accession>
<organism evidence="3 4">
    <name type="scientific">Kaistia nematophila</name>
    <dbReference type="NCBI Taxonomy" id="2994654"/>
    <lineage>
        <taxon>Bacteria</taxon>
        <taxon>Pseudomonadati</taxon>
        <taxon>Pseudomonadota</taxon>
        <taxon>Alphaproteobacteria</taxon>
        <taxon>Hyphomicrobiales</taxon>
        <taxon>Kaistiaceae</taxon>
        <taxon>Kaistia</taxon>
    </lineage>
</organism>
<evidence type="ECO:0000313" key="4">
    <source>
        <dbReference type="Proteomes" id="UP001144805"/>
    </source>
</evidence>
<feature type="region of interest" description="Disordered" evidence="1">
    <location>
        <begin position="386"/>
        <end position="418"/>
    </location>
</feature>
<feature type="region of interest" description="Disordered" evidence="1">
    <location>
        <begin position="291"/>
        <end position="323"/>
    </location>
</feature>
<feature type="compositionally biased region" description="Polar residues" evidence="1">
    <location>
        <begin position="1"/>
        <end position="10"/>
    </location>
</feature>
<dbReference type="EMBL" id="JAPKNK010000001">
    <property type="protein sequence ID" value="MCX5567872.1"/>
    <property type="molecule type" value="Genomic_DNA"/>
</dbReference>
<comment type="caution">
    <text evidence="3">The sequence shown here is derived from an EMBL/GenBank/DDBJ whole genome shotgun (WGS) entry which is preliminary data.</text>
</comment>
<dbReference type="Pfam" id="PF08239">
    <property type="entry name" value="SH3_3"/>
    <property type="match status" value="1"/>
</dbReference>
<reference evidence="3" key="1">
    <citation type="submission" date="2022-11" db="EMBL/GenBank/DDBJ databases">
        <title>Biodiversity and phylogenetic relationships of bacteria.</title>
        <authorList>
            <person name="Machado R.A.R."/>
            <person name="Bhat A."/>
            <person name="Loulou A."/>
            <person name="Kallel S."/>
        </authorList>
    </citation>
    <scope>NUCLEOTIDE SEQUENCE</scope>
    <source>
        <strain evidence="3">K-TC2</strain>
    </source>
</reference>
<feature type="compositionally biased region" description="Low complexity" evidence="1">
    <location>
        <begin position="402"/>
        <end position="418"/>
    </location>
</feature>
<evidence type="ECO:0000313" key="3">
    <source>
        <dbReference type="EMBL" id="MCX5567872.1"/>
    </source>
</evidence>
<feature type="region of interest" description="Disordered" evidence="1">
    <location>
        <begin position="1"/>
        <end position="62"/>
    </location>
</feature>
<evidence type="ECO:0000256" key="1">
    <source>
        <dbReference type="SAM" id="MobiDB-lite"/>
    </source>
</evidence>